<feature type="chain" id="PRO_5045256338" description="Peptidase M48 domain-containing protein" evidence="1">
    <location>
        <begin position="26"/>
        <end position="221"/>
    </location>
</feature>
<dbReference type="Proteomes" id="UP001285263">
    <property type="component" value="Unassembled WGS sequence"/>
</dbReference>
<evidence type="ECO:0000313" key="2">
    <source>
        <dbReference type="EMBL" id="MDY0748828.1"/>
    </source>
</evidence>
<evidence type="ECO:0000256" key="1">
    <source>
        <dbReference type="SAM" id="SignalP"/>
    </source>
</evidence>
<gene>
    <name evidence="2" type="ORF">SNE35_30295</name>
</gene>
<keyword evidence="3" id="KW-1185">Reference proteome</keyword>
<name>A0ABU5DR85_9BURK</name>
<accession>A0ABU5DR85</accession>
<evidence type="ECO:0000313" key="3">
    <source>
        <dbReference type="Proteomes" id="UP001285263"/>
    </source>
</evidence>
<sequence>MKPLLSTRLSLIALLVLLGAWPARAETINDVLDRSQQLQLESFELAAPDGREAQILQQSFNELLKALAMNGQAELHVIVGPTIAETLNGHALVANARLADAPEQVRLFVLAHELGHVSLNHWRQMGLLFQKWVPGEIDARRPIEPQLNERMGRDAARLANQQEFEADAFAGRVLTKLRPASYNPQGVFMYLGAQNDTVTHPSTQRRLAALRWQADLLKPQP</sequence>
<protein>
    <recommendedName>
        <fullName evidence="4">Peptidase M48 domain-containing protein</fullName>
    </recommendedName>
</protein>
<feature type="signal peptide" evidence="1">
    <location>
        <begin position="1"/>
        <end position="25"/>
    </location>
</feature>
<organism evidence="2 3">
    <name type="scientific">Roseateles agri</name>
    <dbReference type="NCBI Taxonomy" id="3098619"/>
    <lineage>
        <taxon>Bacteria</taxon>
        <taxon>Pseudomonadati</taxon>
        <taxon>Pseudomonadota</taxon>
        <taxon>Betaproteobacteria</taxon>
        <taxon>Burkholderiales</taxon>
        <taxon>Sphaerotilaceae</taxon>
        <taxon>Roseateles</taxon>
    </lineage>
</organism>
<proteinExistence type="predicted"/>
<keyword evidence="1" id="KW-0732">Signal</keyword>
<dbReference type="RefSeq" id="WP_320426798.1">
    <property type="nucleotide sequence ID" value="NZ_JAXCLA010000012.1"/>
</dbReference>
<reference evidence="2 3" key="1">
    <citation type="submission" date="2023-11" db="EMBL/GenBank/DDBJ databases">
        <title>Paucibacter sp. nov., isolated from fresh soil in Korea.</title>
        <authorList>
            <person name="Le N.T.T."/>
        </authorList>
    </citation>
    <scope>NUCLEOTIDE SEQUENCE [LARGE SCALE GENOMIC DNA]</scope>
    <source>
        <strain evidence="2 3">R3-3</strain>
    </source>
</reference>
<evidence type="ECO:0008006" key="4">
    <source>
        <dbReference type="Google" id="ProtNLM"/>
    </source>
</evidence>
<dbReference type="EMBL" id="JAXCLA010000012">
    <property type="protein sequence ID" value="MDY0748828.1"/>
    <property type="molecule type" value="Genomic_DNA"/>
</dbReference>
<comment type="caution">
    <text evidence="2">The sequence shown here is derived from an EMBL/GenBank/DDBJ whole genome shotgun (WGS) entry which is preliminary data.</text>
</comment>